<dbReference type="Proteomes" id="UP000887561">
    <property type="component" value="Unplaced"/>
</dbReference>
<dbReference type="Gene3D" id="3.40.50.410">
    <property type="entry name" value="von Willebrand factor, type A domain"/>
    <property type="match status" value="2"/>
</dbReference>
<evidence type="ECO:0000313" key="2">
    <source>
        <dbReference type="Proteomes" id="UP000887561"/>
    </source>
</evidence>
<organism evidence="2 3">
    <name type="scientific">Meloidogyne javanica</name>
    <name type="common">Root-knot nematode worm</name>
    <dbReference type="NCBI Taxonomy" id="6303"/>
    <lineage>
        <taxon>Eukaryota</taxon>
        <taxon>Metazoa</taxon>
        <taxon>Ecdysozoa</taxon>
        <taxon>Nematoda</taxon>
        <taxon>Chromadorea</taxon>
        <taxon>Rhabditida</taxon>
        <taxon>Tylenchina</taxon>
        <taxon>Tylenchomorpha</taxon>
        <taxon>Tylenchoidea</taxon>
        <taxon>Meloidogynidae</taxon>
        <taxon>Meloidogyninae</taxon>
        <taxon>Meloidogyne</taxon>
        <taxon>Meloidogyne incognita group</taxon>
    </lineage>
</organism>
<feature type="domain" description="VWFA" evidence="1">
    <location>
        <begin position="2"/>
        <end position="220"/>
    </location>
</feature>
<dbReference type="InterPro" id="IPR002035">
    <property type="entry name" value="VWF_A"/>
</dbReference>
<dbReference type="AlphaFoldDB" id="A0A915MUI7"/>
<proteinExistence type="predicted"/>
<dbReference type="SUPFAM" id="SSF53300">
    <property type="entry name" value="vWA-like"/>
    <property type="match status" value="2"/>
</dbReference>
<dbReference type="InterPro" id="IPR036465">
    <property type="entry name" value="vWFA_dom_sf"/>
</dbReference>
<dbReference type="InterPro" id="IPR050525">
    <property type="entry name" value="ECM_Assembly_Org"/>
</dbReference>
<evidence type="ECO:0000259" key="1">
    <source>
        <dbReference type="PROSITE" id="PS50234"/>
    </source>
</evidence>
<dbReference type="PANTHER" id="PTHR24020:SF84">
    <property type="entry name" value="VWFA DOMAIN-CONTAINING PROTEIN"/>
    <property type="match status" value="1"/>
</dbReference>
<dbReference type="Pfam" id="PF00092">
    <property type="entry name" value="VWA"/>
    <property type="match status" value="2"/>
</dbReference>
<protein>
    <submittedName>
        <fullName evidence="3">VWFA domain-containing protein</fullName>
    </submittedName>
</protein>
<dbReference type="WBParaSite" id="scaffold54228_cov294.g25654">
    <property type="protein sequence ID" value="scaffold54228_cov294.g25654"/>
    <property type="gene ID" value="scaffold54228_cov294.g25654"/>
</dbReference>
<evidence type="ECO:0000313" key="3">
    <source>
        <dbReference type="WBParaSite" id="scaffold54228_cov294.g25654"/>
    </source>
</evidence>
<reference evidence="3" key="1">
    <citation type="submission" date="2022-11" db="UniProtKB">
        <authorList>
            <consortium name="WormBaseParasite"/>
        </authorList>
    </citation>
    <scope>IDENTIFICATION</scope>
</reference>
<keyword evidence="2" id="KW-1185">Reference proteome</keyword>
<dbReference type="PROSITE" id="PS50234">
    <property type="entry name" value="VWFA"/>
    <property type="match status" value="1"/>
</dbReference>
<name>A0A915MUI7_MELJA</name>
<dbReference type="SMART" id="SM00327">
    <property type="entry name" value="VWA"/>
    <property type="match status" value="1"/>
</dbReference>
<accession>A0A915MUI7</accession>
<sequence length="418" mass="46854">VDLLILLDTSGSVFPSFNLQHQLAQNILKEINNEEIGEKLRIGLISFASEPKLVLTLKESIVVDNKEIIERLNDIKFTGSNTRIADAVELALSEFEMGGRRDSKKKNPLQIPTSTPSLLDDCPTDLLFVIDSFNAANGISSPFEKQLALAVQLVGRLPSTDVDLGRIRLAALSFGREPRLEARWSEHLGKLEFQRKLRSIIPTKVQSSFASAVNLTLQEINIQRRQSARLLMFILWSGSNGRNTAEELSKSFKPFNNLSKSELFAVAVTPSAQLTRLKTLVGDQWHVFIDARAKQFVEQVSKILLECVLPPSGRHESKSDLLDSHEPINSVERVEHLQLAAKALQKESPLHCENDPIDLIILLNADSNQTSAEQFDDFKRAAKDTIRQAPPEQFQQRIRVTIWSGNPLQKQEPLTLDD</sequence>
<dbReference type="PANTHER" id="PTHR24020">
    <property type="entry name" value="COLLAGEN ALPHA"/>
    <property type="match status" value="1"/>
</dbReference>